<feature type="transmembrane region" description="Helical" evidence="10">
    <location>
        <begin position="172"/>
        <end position="194"/>
    </location>
</feature>
<dbReference type="PROSITE" id="PS50111">
    <property type="entry name" value="CHEMOTAXIS_TRANSDUC_2"/>
    <property type="match status" value="1"/>
</dbReference>
<dbReference type="InterPro" id="IPR004089">
    <property type="entry name" value="MCPsignal_dom"/>
</dbReference>
<dbReference type="SMART" id="SM01049">
    <property type="entry name" value="Cache_2"/>
    <property type="match status" value="1"/>
</dbReference>
<comment type="caution">
    <text evidence="12">The sequence shown here is derived from an EMBL/GenBank/DDBJ whole genome shotgun (WGS) entry which is preliminary data.</text>
</comment>
<reference evidence="12 13" key="1">
    <citation type="journal article" date="2013" name="Int. J. Syst. Evol. Microbiol.">
        <title>Celerinatantimonas yamalensis sp. nov., a cold-adapted diazotrophic bacterium from a cold permafrost brine.</title>
        <authorList>
            <person name="Shcherbakova V."/>
            <person name="Chuvilskaya N."/>
            <person name="Rivkina E."/>
            <person name="Demidov N."/>
            <person name="Uchaeva V."/>
            <person name="Suetin S."/>
            <person name="Suzina N."/>
            <person name="Gilichinsky D."/>
        </authorList>
    </citation>
    <scope>NUCLEOTIDE SEQUENCE [LARGE SCALE GENOMIC DNA]</scope>
    <source>
        <strain evidence="12 13">C7</strain>
    </source>
</reference>
<keyword evidence="4 10" id="KW-1133">Transmembrane helix</keyword>
<evidence type="ECO:0000256" key="2">
    <source>
        <dbReference type="ARBA" id="ARBA00022475"/>
    </source>
</evidence>
<evidence type="ECO:0000256" key="3">
    <source>
        <dbReference type="ARBA" id="ARBA00022692"/>
    </source>
</evidence>
<evidence type="ECO:0000313" key="12">
    <source>
        <dbReference type="EMBL" id="MFM2485160.1"/>
    </source>
</evidence>
<dbReference type="EMBL" id="JBEQCT010000003">
    <property type="protein sequence ID" value="MFM2485160.1"/>
    <property type="molecule type" value="Genomic_DNA"/>
</dbReference>
<evidence type="ECO:0000313" key="13">
    <source>
        <dbReference type="Proteomes" id="UP001629953"/>
    </source>
</evidence>
<dbReference type="SUPFAM" id="SSF58104">
    <property type="entry name" value="Methyl-accepting chemotaxis protein (MCP) signaling domain"/>
    <property type="match status" value="1"/>
</dbReference>
<dbReference type="CDD" id="cd11386">
    <property type="entry name" value="MCP_signal"/>
    <property type="match status" value="1"/>
</dbReference>
<comment type="similarity">
    <text evidence="7">Belongs to the methyl-accepting chemotaxis (MCP) protein family.</text>
</comment>
<evidence type="ECO:0000256" key="6">
    <source>
        <dbReference type="ARBA" id="ARBA00023224"/>
    </source>
</evidence>
<feature type="transmembrane region" description="Helical" evidence="10">
    <location>
        <begin position="7"/>
        <end position="26"/>
    </location>
</feature>
<dbReference type="Gene3D" id="3.30.450.20">
    <property type="entry name" value="PAS domain"/>
    <property type="match status" value="1"/>
</dbReference>
<dbReference type="Proteomes" id="UP001629953">
    <property type="component" value="Unassembled WGS sequence"/>
</dbReference>
<dbReference type="PANTHER" id="PTHR32089">
    <property type="entry name" value="METHYL-ACCEPTING CHEMOTAXIS PROTEIN MCPB"/>
    <property type="match status" value="1"/>
</dbReference>
<evidence type="ECO:0000259" key="11">
    <source>
        <dbReference type="PROSITE" id="PS50111"/>
    </source>
</evidence>
<dbReference type="RefSeq" id="WP_408623376.1">
    <property type="nucleotide sequence ID" value="NZ_JBEQCT010000003.1"/>
</dbReference>
<comment type="subcellular location">
    <subcellularLocation>
        <location evidence="1">Cell membrane</location>
        <topology evidence="1">Multi-pass membrane protein</topology>
    </subcellularLocation>
</comment>
<evidence type="ECO:0000256" key="5">
    <source>
        <dbReference type="ARBA" id="ARBA00023136"/>
    </source>
</evidence>
<evidence type="ECO:0000256" key="8">
    <source>
        <dbReference type="PROSITE-ProRule" id="PRU00284"/>
    </source>
</evidence>
<keyword evidence="3 10" id="KW-0812">Transmembrane</keyword>
<keyword evidence="13" id="KW-1185">Reference proteome</keyword>
<dbReference type="InterPro" id="IPR033480">
    <property type="entry name" value="sCache_2"/>
</dbReference>
<evidence type="ECO:0000256" key="10">
    <source>
        <dbReference type="SAM" id="Phobius"/>
    </source>
</evidence>
<dbReference type="PANTHER" id="PTHR32089:SF112">
    <property type="entry name" value="LYSOZYME-LIKE PROTEIN-RELATED"/>
    <property type="match status" value="1"/>
</dbReference>
<evidence type="ECO:0000256" key="1">
    <source>
        <dbReference type="ARBA" id="ARBA00004651"/>
    </source>
</evidence>
<evidence type="ECO:0000256" key="9">
    <source>
        <dbReference type="SAM" id="MobiDB-lite"/>
    </source>
</evidence>
<organism evidence="12 13">
    <name type="scientific">Celerinatantimonas yamalensis</name>
    <dbReference type="NCBI Taxonomy" id="559956"/>
    <lineage>
        <taxon>Bacteria</taxon>
        <taxon>Pseudomonadati</taxon>
        <taxon>Pseudomonadota</taxon>
        <taxon>Gammaproteobacteria</taxon>
        <taxon>Celerinatantimonadaceae</taxon>
        <taxon>Celerinatantimonas</taxon>
    </lineage>
</organism>
<gene>
    <name evidence="12" type="ORF">ABUE30_08800</name>
</gene>
<protein>
    <submittedName>
        <fullName evidence="12">Methyl-accepting chemotaxis protein</fullName>
    </submittedName>
</protein>
<feature type="region of interest" description="Disordered" evidence="9">
    <location>
        <begin position="303"/>
        <end position="322"/>
    </location>
</feature>
<dbReference type="InterPro" id="IPR004090">
    <property type="entry name" value="Chemotax_Me-accpt_rcpt"/>
</dbReference>
<feature type="domain" description="Methyl-accepting transducer" evidence="11">
    <location>
        <begin position="255"/>
        <end position="491"/>
    </location>
</feature>
<dbReference type="Pfam" id="PF17200">
    <property type="entry name" value="sCache_2"/>
    <property type="match status" value="1"/>
</dbReference>
<name>A0ABW9G678_9GAMM</name>
<sequence length="529" mass="57659">MKLSKQLILLVVIVILGLTSLGFYGLHSLRNSLIDGRKHELQTVLTFAKKQVVSVIQEEDQGKIDHATAEKKAIAILSQFRQGSSYIWSNDNHGIARVHIKKEKIGQFQSSYAGDIKDLANKDFIFHVQQNFKPGSTTSVMKVNAVTKIPQWNWVMGIGVYMDDVDATYWNFALRFALIAGLITLVIGVSVLYISRSILRKLGGDPDYAVALTKRIAAGHLNEEIDSTIAEESLLGAIRKMQYSLKQMVENIQKAALRLSDSTVNLTSEFSAISHSSKSSSDASISTSAAIQELSHCIQEISASAKSTEESSRQSHQISETGGDLVSQSNVIIGQMSSKVESSVNNFKSLQEKTSRIGNIVKVISDIAEQTNLLALNAAIEAARAGEQGRGFAVVADEVRTLASRTATATAEITDTILIIQKDTDSVAEDISSFLPIVEENVKISQSVSEVFSQISVGSNNTLSMIGEVSHSTHEQEQASNELAQHVELISQMVRETANSVVECNQTVSELDMLAKDLKESVSFFSTES</sequence>
<proteinExistence type="inferred from homology"/>
<dbReference type="Gene3D" id="1.10.287.950">
    <property type="entry name" value="Methyl-accepting chemotaxis protein"/>
    <property type="match status" value="1"/>
</dbReference>
<keyword evidence="6 8" id="KW-0807">Transducer</keyword>
<evidence type="ECO:0000256" key="4">
    <source>
        <dbReference type="ARBA" id="ARBA00022989"/>
    </source>
</evidence>
<dbReference type="Pfam" id="PF00015">
    <property type="entry name" value="MCPsignal"/>
    <property type="match status" value="1"/>
</dbReference>
<keyword evidence="5 10" id="KW-0472">Membrane</keyword>
<accession>A0ABW9G678</accession>
<dbReference type="SMART" id="SM00283">
    <property type="entry name" value="MA"/>
    <property type="match status" value="1"/>
</dbReference>
<dbReference type="PRINTS" id="PR00260">
    <property type="entry name" value="CHEMTRNSDUCR"/>
</dbReference>
<keyword evidence="2" id="KW-1003">Cell membrane</keyword>
<evidence type="ECO:0000256" key="7">
    <source>
        <dbReference type="ARBA" id="ARBA00029447"/>
    </source>
</evidence>